<dbReference type="RefSeq" id="WP_186879156.1">
    <property type="nucleotide sequence ID" value="NZ_JACOPN010000009.1"/>
</dbReference>
<proteinExistence type="predicted"/>
<gene>
    <name evidence="1" type="ORF">H8S55_12030</name>
</gene>
<keyword evidence="2" id="KW-1185">Reference proteome</keyword>
<organism evidence="1 2">
    <name type="scientific">Flintibacter faecis</name>
    <dbReference type="NCBI Taxonomy" id="2763047"/>
    <lineage>
        <taxon>Bacteria</taxon>
        <taxon>Bacillati</taxon>
        <taxon>Bacillota</taxon>
        <taxon>Clostridia</taxon>
        <taxon>Eubacteriales</taxon>
        <taxon>Flintibacter</taxon>
    </lineage>
</organism>
<name>A0A8J6J004_9FIRM</name>
<reference evidence="1" key="1">
    <citation type="submission" date="2020-08" db="EMBL/GenBank/DDBJ databases">
        <title>Genome public.</title>
        <authorList>
            <person name="Liu C."/>
            <person name="Sun Q."/>
        </authorList>
    </citation>
    <scope>NUCLEOTIDE SEQUENCE</scope>
    <source>
        <strain evidence="1">BX5</strain>
    </source>
</reference>
<accession>A0A8J6J004</accession>
<dbReference type="AlphaFoldDB" id="A0A8J6J004"/>
<dbReference type="Proteomes" id="UP000602260">
    <property type="component" value="Unassembled WGS sequence"/>
</dbReference>
<sequence>MKRNIVIPAAVTAVLLLVISGVRESRYTYETQPGGCVQVQGGGFAGRQYPGGMSMGTGTGGGLLFWVDQGGPELELTAEFPDRAVPVTVSLGELGGTDGTPVFVPADENYYKVWVDVSAQVMRTDVYRVDRRTGIRELWNSTYATEEVQAVPEAVPVET</sequence>
<comment type="caution">
    <text evidence="1">The sequence shown here is derived from an EMBL/GenBank/DDBJ whole genome shotgun (WGS) entry which is preliminary data.</text>
</comment>
<evidence type="ECO:0000313" key="1">
    <source>
        <dbReference type="EMBL" id="MBC5718033.1"/>
    </source>
</evidence>
<dbReference type="EMBL" id="JACOPN010000009">
    <property type="protein sequence ID" value="MBC5718033.1"/>
    <property type="molecule type" value="Genomic_DNA"/>
</dbReference>
<evidence type="ECO:0000313" key="2">
    <source>
        <dbReference type="Proteomes" id="UP000602260"/>
    </source>
</evidence>
<protein>
    <submittedName>
        <fullName evidence="1">Uncharacterized protein</fullName>
    </submittedName>
</protein>